<accession>A0A6G1K080</accession>
<evidence type="ECO:0000256" key="1">
    <source>
        <dbReference type="SAM" id="MobiDB-lite"/>
    </source>
</evidence>
<organism evidence="2 3">
    <name type="scientific">Pleomassaria siparia CBS 279.74</name>
    <dbReference type="NCBI Taxonomy" id="1314801"/>
    <lineage>
        <taxon>Eukaryota</taxon>
        <taxon>Fungi</taxon>
        <taxon>Dikarya</taxon>
        <taxon>Ascomycota</taxon>
        <taxon>Pezizomycotina</taxon>
        <taxon>Dothideomycetes</taxon>
        <taxon>Pleosporomycetidae</taxon>
        <taxon>Pleosporales</taxon>
        <taxon>Pleomassariaceae</taxon>
        <taxon>Pleomassaria</taxon>
    </lineage>
</organism>
<feature type="compositionally biased region" description="Polar residues" evidence="1">
    <location>
        <begin position="40"/>
        <end position="58"/>
    </location>
</feature>
<dbReference type="AlphaFoldDB" id="A0A6G1K080"/>
<dbReference type="EMBL" id="MU005777">
    <property type="protein sequence ID" value="KAF2705922.1"/>
    <property type="molecule type" value="Genomic_DNA"/>
</dbReference>
<evidence type="ECO:0000313" key="2">
    <source>
        <dbReference type="EMBL" id="KAF2705922.1"/>
    </source>
</evidence>
<protein>
    <submittedName>
        <fullName evidence="2">Uncharacterized protein</fullName>
    </submittedName>
</protein>
<keyword evidence="3" id="KW-1185">Reference proteome</keyword>
<gene>
    <name evidence="2" type="ORF">K504DRAFT_484260</name>
</gene>
<reference evidence="2" key="1">
    <citation type="journal article" date="2020" name="Stud. Mycol.">
        <title>101 Dothideomycetes genomes: a test case for predicting lifestyles and emergence of pathogens.</title>
        <authorList>
            <person name="Haridas S."/>
            <person name="Albert R."/>
            <person name="Binder M."/>
            <person name="Bloem J."/>
            <person name="Labutti K."/>
            <person name="Salamov A."/>
            <person name="Andreopoulos B."/>
            <person name="Baker S."/>
            <person name="Barry K."/>
            <person name="Bills G."/>
            <person name="Bluhm B."/>
            <person name="Cannon C."/>
            <person name="Castanera R."/>
            <person name="Culley D."/>
            <person name="Daum C."/>
            <person name="Ezra D."/>
            <person name="Gonzalez J."/>
            <person name="Henrissat B."/>
            <person name="Kuo A."/>
            <person name="Liang C."/>
            <person name="Lipzen A."/>
            <person name="Lutzoni F."/>
            <person name="Magnuson J."/>
            <person name="Mondo S."/>
            <person name="Nolan M."/>
            <person name="Ohm R."/>
            <person name="Pangilinan J."/>
            <person name="Park H.-J."/>
            <person name="Ramirez L."/>
            <person name="Alfaro M."/>
            <person name="Sun H."/>
            <person name="Tritt A."/>
            <person name="Yoshinaga Y."/>
            <person name="Zwiers L.-H."/>
            <person name="Turgeon B."/>
            <person name="Goodwin S."/>
            <person name="Spatafora J."/>
            <person name="Crous P."/>
            <person name="Grigoriev I."/>
        </authorList>
    </citation>
    <scope>NUCLEOTIDE SEQUENCE</scope>
    <source>
        <strain evidence="2">CBS 279.74</strain>
    </source>
</reference>
<name>A0A6G1K080_9PLEO</name>
<feature type="compositionally biased region" description="Low complexity" evidence="1">
    <location>
        <begin position="74"/>
        <end position="94"/>
    </location>
</feature>
<dbReference type="Proteomes" id="UP000799428">
    <property type="component" value="Unassembled WGS sequence"/>
</dbReference>
<feature type="non-terminal residue" evidence="2">
    <location>
        <position position="1"/>
    </location>
</feature>
<feature type="region of interest" description="Disordered" evidence="1">
    <location>
        <begin position="40"/>
        <end position="103"/>
    </location>
</feature>
<evidence type="ECO:0000313" key="3">
    <source>
        <dbReference type="Proteomes" id="UP000799428"/>
    </source>
</evidence>
<sequence length="145" mass="16135">DDSTCLDKKPSIVPIVSTSSLSAAPSLLALSDNWQSFRHPTNPISSINLHPASFTSQPPTAPRHYNPSAHRNNKLQPPSSQLSHQSSQPSQSKSTGCPTTRAQRACADHESNIYLIRPERGPVCSEIIHRYHYASPLRLHYCYRH</sequence>
<proteinExistence type="predicted"/>